<sequence>MERKNLSLKSDSYIRFNQNELIHYTLFKYCAYVLFYY</sequence>
<evidence type="ECO:0000313" key="1">
    <source>
        <dbReference type="EMBL" id="DAG00643.1"/>
    </source>
</evidence>
<proteinExistence type="predicted"/>
<dbReference type="EMBL" id="BK016182">
    <property type="protein sequence ID" value="DAG00643.1"/>
    <property type="molecule type" value="Genomic_DNA"/>
</dbReference>
<name>A0A8S5V1Z6_9CAUD</name>
<protein>
    <submittedName>
        <fullName evidence="1">Uncharacterized protein</fullName>
    </submittedName>
</protein>
<organism evidence="1">
    <name type="scientific">Myoviridae sp. ctJ2i1</name>
    <dbReference type="NCBI Taxonomy" id="2825079"/>
    <lineage>
        <taxon>Viruses</taxon>
        <taxon>Duplodnaviria</taxon>
        <taxon>Heunggongvirae</taxon>
        <taxon>Uroviricota</taxon>
        <taxon>Caudoviricetes</taxon>
    </lineage>
</organism>
<reference evidence="1" key="1">
    <citation type="journal article" date="2021" name="Proc. Natl. Acad. Sci. U.S.A.">
        <title>A Catalog of Tens of Thousands of Viruses from Human Metagenomes Reveals Hidden Associations with Chronic Diseases.</title>
        <authorList>
            <person name="Tisza M.J."/>
            <person name="Buck C.B."/>
        </authorList>
    </citation>
    <scope>NUCLEOTIDE SEQUENCE</scope>
    <source>
        <strain evidence="1">CtJ2i1</strain>
    </source>
</reference>
<accession>A0A8S5V1Z6</accession>